<organism evidence="2 3">
    <name type="scientific">[Candida] subhashii</name>
    <dbReference type="NCBI Taxonomy" id="561895"/>
    <lineage>
        <taxon>Eukaryota</taxon>
        <taxon>Fungi</taxon>
        <taxon>Dikarya</taxon>
        <taxon>Ascomycota</taxon>
        <taxon>Saccharomycotina</taxon>
        <taxon>Pichiomycetes</taxon>
        <taxon>Debaryomycetaceae</taxon>
        <taxon>Spathaspora</taxon>
    </lineage>
</organism>
<evidence type="ECO:0000256" key="1">
    <source>
        <dbReference type="SAM" id="MobiDB-lite"/>
    </source>
</evidence>
<feature type="region of interest" description="Disordered" evidence="1">
    <location>
        <begin position="53"/>
        <end position="75"/>
    </location>
</feature>
<protein>
    <submittedName>
        <fullName evidence="2">Uncharacterized protein</fullName>
    </submittedName>
</protein>
<reference evidence="2 3" key="1">
    <citation type="journal article" date="2021" name="DNA Res.">
        <title>Genome analysis of Candida subhashii reveals its hybrid nature and dual mitochondrial genome conformations.</title>
        <authorList>
            <person name="Mixao V."/>
            <person name="Hegedusova E."/>
            <person name="Saus E."/>
            <person name="Pryszcz L.P."/>
            <person name="Cillingova A."/>
            <person name="Nosek J."/>
            <person name="Gabaldon T."/>
        </authorList>
    </citation>
    <scope>NUCLEOTIDE SEQUENCE [LARGE SCALE GENOMIC DNA]</scope>
    <source>
        <strain evidence="2 3">CBS 10753</strain>
    </source>
</reference>
<dbReference type="AlphaFoldDB" id="A0A8J5UUS4"/>
<sequence length="150" mass="17159">MSSPIKETTRRRLSPIKISSQPLSTDLSLPLTIDHVSPIKISGSPLRRQRISEMEQEFAKRRKLTPQTSPIKKTTKSVSFDIEEASSAGGIEMRLSNIEKSIQSIHEKLVTIQTMQEKIYDKLDKDNITLRHDVERVQQLIDDSVQTIYK</sequence>
<evidence type="ECO:0000313" key="3">
    <source>
        <dbReference type="Proteomes" id="UP000694255"/>
    </source>
</evidence>
<feature type="compositionally biased region" description="Polar residues" evidence="1">
    <location>
        <begin position="65"/>
        <end position="75"/>
    </location>
</feature>
<evidence type="ECO:0000313" key="2">
    <source>
        <dbReference type="EMBL" id="KAG7660694.1"/>
    </source>
</evidence>
<dbReference type="RefSeq" id="XP_049260927.1">
    <property type="nucleotide sequence ID" value="XM_049409918.1"/>
</dbReference>
<dbReference type="Proteomes" id="UP000694255">
    <property type="component" value="Unassembled WGS sequence"/>
</dbReference>
<comment type="caution">
    <text evidence="2">The sequence shown here is derived from an EMBL/GenBank/DDBJ whole genome shotgun (WGS) entry which is preliminary data.</text>
</comment>
<accession>A0A8J5UUS4</accession>
<dbReference type="EMBL" id="JAGSYN010000275">
    <property type="protein sequence ID" value="KAG7660694.1"/>
    <property type="molecule type" value="Genomic_DNA"/>
</dbReference>
<dbReference type="GeneID" id="73472611"/>
<gene>
    <name evidence="2" type="ORF">J8A68_005811</name>
</gene>
<proteinExistence type="predicted"/>
<keyword evidence="3" id="KW-1185">Reference proteome</keyword>
<name>A0A8J5UUS4_9ASCO</name>